<evidence type="ECO:0000313" key="3">
    <source>
        <dbReference type="Proteomes" id="UP000596742"/>
    </source>
</evidence>
<dbReference type="Proteomes" id="UP000596742">
    <property type="component" value="Unassembled WGS sequence"/>
</dbReference>
<dbReference type="OrthoDB" id="10505324at2759"/>
<accession>A0A8B6E6Y7</accession>
<name>A0A8B6E6Y7_MYTGA</name>
<feature type="region of interest" description="Disordered" evidence="1">
    <location>
        <begin position="170"/>
        <end position="198"/>
    </location>
</feature>
<organism evidence="2 3">
    <name type="scientific">Mytilus galloprovincialis</name>
    <name type="common">Mediterranean mussel</name>
    <dbReference type="NCBI Taxonomy" id="29158"/>
    <lineage>
        <taxon>Eukaryota</taxon>
        <taxon>Metazoa</taxon>
        <taxon>Spiralia</taxon>
        <taxon>Lophotrochozoa</taxon>
        <taxon>Mollusca</taxon>
        <taxon>Bivalvia</taxon>
        <taxon>Autobranchia</taxon>
        <taxon>Pteriomorphia</taxon>
        <taxon>Mytilida</taxon>
        <taxon>Mytiloidea</taxon>
        <taxon>Mytilidae</taxon>
        <taxon>Mytilinae</taxon>
        <taxon>Mytilus</taxon>
    </lineage>
</organism>
<dbReference type="AlphaFoldDB" id="A0A8B6E6Y7"/>
<gene>
    <name evidence="2" type="ORF">MGAL_10B038778</name>
</gene>
<evidence type="ECO:0000256" key="1">
    <source>
        <dbReference type="SAM" id="MobiDB-lite"/>
    </source>
</evidence>
<comment type="caution">
    <text evidence="2">The sequence shown here is derived from an EMBL/GenBank/DDBJ whole genome shotgun (WGS) entry which is preliminary data.</text>
</comment>
<protein>
    <submittedName>
        <fullName evidence="2">Uncharacterized protein</fullName>
    </submittedName>
</protein>
<keyword evidence="3" id="KW-1185">Reference proteome</keyword>
<dbReference type="EMBL" id="UYJE01004718">
    <property type="protein sequence ID" value="VDI30659.1"/>
    <property type="molecule type" value="Genomic_DNA"/>
</dbReference>
<evidence type="ECO:0000313" key="2">
    <source>
        <dbReference type="EMBL" id="VDI30659.1"/>
    </source>
</evidence>
<sequence>MTDLTKRLACIRNSVEDRGRRFFHYFFYKLLGEIQKFHVKKHTHGDLGESKNESNILLQKTEAHSVAVRLIDPGDVNHRTEIDLADISTHMCTIGRECSFTEDPIFNRFIKGKSISTEKQAEDLRQELSKEGETFESDRVYSKKIIDAIFDEPKDEAPVQSLGNIRDMVSGAQGEKGDTGEPGPMEAEDSQGPVGPRGFRGPKGDIGITGLPVCLDYRQKLQKSGLWRGQLINNNYVDLLVGSASVAGVFFTKRIDENLNLMHHFL</sequence>
<proteinExistence type="predicted"/>
<reference evidence="2" key="1">
    <citation type="submission" date="2018-11" db="EMBL/GenBank/DDBJ databases">
        <authorList>
            <person name="Alioto T."/>
            <person name="Alioto T."/>
        </authorList>
    </citation>
    <scope>NUCLEOTIDE SEQUENCE</scope>
</reference>